<keyword evidence="1" id="KW-1133">Transmembrane helix</keyword>
<dbReference type="OrthoDB" id="3524679at2759"/>
<organism evidence="2 3">
    <name type="scientific">Xylaria hypoxylon</name>
    <dbReference type="NCBI Taxonomy" id="37992"/>
    <lineage>
        <taxon>Eukaryota</taxon>
        <taxon>Fungi</taxon>
        <taxon>Dikarya</taxon>
        <taxon>Ascomycota</taxon>
        <taxon>Pezizomycotina</taxon>
        <taxon>Sordariomycetes</taxon>
        <taxon>Xylariomycetidae</taxon>
        <taxon>Xylariales</taxon>
        <taxon>Xylariaceae</taxon>
        <taxon>Xylaria</taxon>
    </lineage>
</organism>
<dbReference type="GO" id="GO:0043332">
    <property type="term" value="C:mating projection tip"/>
    <property type="evidence" value="ECO:0007669"/>
    <property type="project" value="TreeGrafter"/>
</dbReference>
<reference evidence="2 3" key="1">
    <citation type="submission" date="2019-03" db="EMBL/GenBank/DDBJ databases">
        <title>Draft genome sequence of Xylaria hypoxylon DSM 108379, a ubiquitous saprotrophic-parasitic fungi on hardwood.</title>
        <authorList>
            <person name="Buettner E."/>
            <person name="Leonhardt S."/>
            <person name="Gebauer A.M."/>
            <person name="Liers C."/>
            <person name="Hofrichter M."/>
            <person name="Kellner H."/>
        </authorList>
    </citation>
    <scope>NUCLEOTIDE SEQUENCE [LARGE SCALE GENOMIC DNA]</scope>
    <source>
        <strain evidence="2 3">DSM 108379</strain>
    </source>
</reference>
<name>A0A4Z0Z846_9PEZI</name>
<comment type="caution">
    <text evidence="2">The sequence shown here is derived from an EMBL/GenBank/DDBJ whole genome shotgun (WGS) entry which is preliminary data.</text>
</comment>
<protein>
    <submittedName>
        <fullName evidence="2">Uncharacterized protein</fullName>
    </submittedName>
</protein>
<dbReference type="InterPro" id="IPR033481">
    <property type="entry name" value="Dni1/Fig1"/>
</dbReference>
<evidence type="ECO:0000313" key="2">
    <source>
        <dbReference type="EMBL" id="TGJ88428.1"/>
    </source>
</evidence>
<dbReference type="STRING" id="37992.A0A4Z0Z846"/>
<dbReference type="EMBL" id="SKBN01000003">
    <property type="protein sequence ID" value="TGJ88428.1"/>
    <property type="molecule type" value="Genomic_DNA"/>
</dbReference>
<dbReference type="GO" id="GO:0016020">
    <property type="term" value="C:membrane"/>
    <property type="evidence" value="ECO:0007669"/>
    <property type="project" value="InterPro"/>
</dbReference>
<dbReference type="PANTHER" id="PTHR28092">
    <property type="entry name" value="FACTOR-INDUCED GENE 1 PROTEIN"/>
    <property type="match status" value="1"/>
</dbReference>
<dbReference type="PANTHER" id="PTHR28092:SF1">
    <property type="entry name" value="FACTOR-INDUCED GENE 1 PROTEIN"/>
    <property type="match status" value="1"/>
</dbReference>
<sequence>MMGKQSKFSNLDYRLVVYLFAGAIILFYVLALTGCLSESPGIPNIFLVNLHKQGANTTQVRVGYFGICINDQSKLECLPSFGKDTKTVVNDLSKRGISKSGDISTLLSIALVIQSKIFPCLLASAGVILLFGVGALVLLKRSLKKPNPRKPLRPQLFRTATMLFGGAAIALAIASAVATTQTANALTFATSTPAIGNGSIRISPGIATQVLQWLIVGFSVIFQISLESMFKVQGNVNAVGTLPFPASVGPPGVSDDQSPIGPPGSPRF</sequence>
<keyword evidence="3" id="KW-1185">Reference proteome</keyword>
<proteinExistence type="predicted"/>
<dbReference type="GO" id="GO:0000747">
    <property type="term" value="P:conjugation with cellular fusion"/>
    <property type="evidence" value="ECO:0007669"/>
    <property type="project" value="TreeGrafter"/>
</dbReference>
<dbReference type="AlphaFoldDB" id="A0A4Z0Z846"/>
<evidence type="ECO:0000256" key="1">
    <source>
        <dbReference type="SAM" id="Phobius"/>
    </source>
</evidence>
<dbReference type="Proteomes" id="UP000297716">
    <property type="component" value="Unassembled WGS sequence"/>
</dbReference>
<dbReference type="PROSITE" id="PS51257">
    <property type="entry name" value="PROKAR_LIPOPROTEIN"/>
    <property type="match status" value="1"/>
</dbReference>
<dbReference type="Pfam" id="PF12351">
    <property type="entry name" value="Fig1"/>
    <property type="match status" value="1"/>
</dbReference>
<keyword evidence="1" id="KW-0472">Membrane</keyword>
<keyword evidence="1" id="KW-0812">Transmembrane</keyword>
<evidence type="ECO:0000313" key="3">
    <source>
        <dbReference type="Proteomes" id="UP000297716"/>
    </source>
</evidence>
<accession>A0A4Z0Z846</accession>
<feature type="transmembrane region" description="Helical" evidence="1">
    <location>
        <begin position="200"/>
        <end position="222"/>
    </location>
</feature>
<feature type="transmembrane region" description="Helical" evidence="1">
    <location>
        <begin position="12"/>
        <end position="31"/>
    </location>
</feature>
<feature type="transmembrane region" description="Helical" evidence="1">
    <location>
        <begin position="160"/>
        <end position="180"/>
    </location>
</feature>
<gene>
    <name evidence="2" type="ORF">E0Z10_g345</name>
</gene>
<feature type="transmembrane region" description="Helical" evidence="1">
    <location>
        <begin position="116"/>
        <end position="139"/>
    </location>
</feature>